<organism evidence="2 3">
    <name type="scientific">Pleurodeles waltl</name>
    <name type="common">Iberian ribbed newt</name>
    <dbReference type="NCBI Taxonomy" id="8319"/>
    <lineage>
        <taxon>Eukaryota</taxon>
        <taxon>Metazoa</taxon>
        <taxon>Chordata</taxon>
        <taxon>Craniata</taxon>
        <taxon>Vertebrata</taxon>
        <taxon>Euteleostomi</taxon>
        <taxon>Amphibia</taxon>
        <taxon>Batrachia</taxon>
        <taxon>Caudata</taxon>
        <taxon>Salamandroidea</taxon>
        <taxon>Salamandridae</taxon>
        <taxon>Pleurodelinae</taxon>
        <taxon>Pleurodeles</taxon>
    </lineage>
</organism>
<accession>A0AAV7R0I8</accession>
<comment type="caution">
    <text evidence="2">The sequence shown here is derived from an EMBL/GenBank/DDBJ whole genome shotgun (WGS) entry which is preliminary data.</text>
</comment>
<dbReference type="AlphaFoldDB" id="A0AAV7R0I8"/>
<evidence type="ECO:0000256" key="1">
    <source>
        <dbReference type="SAM" id="MobiDB-lite"/>
    </source>
</evidence>
<name>A0AAV7R0I8_PLEWA</name>
<keyword evidence="3" id="KW-1185">Reference proteome</keyword>
<evidence type="ECO:0000313" key="2">
    <source>
        <dbReference type="EMBL" id="KAJ1145755.1"/>
    </source>
</evidence>
<reference evidence="2" key="1">
    <citation type="journal article" date="2022" name="bioRxiv">
        <title>Sequencing and chromosome-scale assembly of the giantPleurodeles waltlgenome.</title>
        <authorList>
            <person name="Brown T."/>
            <person name="Elewa A."/>
            <person name="Iarovenko S."/>
            <person name="Subramanian E."/>
            <person name="Araus A.J."/>
            <person name="Petzold A."/>
            <person name="Susuki M."/>
            <person name="Suzuki K.-i.T."/>
            <person name="Hayashi T."/>
            <person name="Toyoda A."/>
            <person name="Oliveira C."/>
            <person name="Osipova E."/>
            <person name="Leigh N.D."/>
            <person name="Simon A."/>
            <person name="Yun M.H."/>
        </authorList>
    </citation>
    <scope>NUCLEOTIDE SEQUENCE</scope>
    <source>
        <strain evidence="2">20211129_DDA</strain>
        <tissue evidence="2">Liver</tissue>
    </source>
</reference>
<gene>
    <name evidence="2" type="ORF">NDU88_012039</name>
</gene>
<feature type="region of interest" description="Disordered" evidence="1">
    <location>
        <begin position="1"/>
        <end position="28"/>
    </location>
</feature>
<dbReference type="EMBL" id="JANPWB010000010">
    <property type="protein sequence ID" value="KAJ1145755.1"/>
    <property type="molecule type" value="Genomic_DNA"/>
</dbReference>
<proteinExistence type="predicted"/>
<protein>
    <submittedName>
        <fullName evidence="2">Uncharacterized protein</fullName>
    </submittedName>
</protein>
<sequence>MTGEAAAGSGKQRNKKRREGSRAPSSPLRSLCPYLSAHAVLLTRPPAILKHTPLFCNALPPSRFLEMCQADARGSNLNSHLALGEATYQASGRHVIVSLSVQRCPRFYR</sequence>
<evidence type="ECO:0000313" key="3">
    <source>
        <dbReference type="Proteomes" id="UP001066276"/>
    </source>
</evidence>
<dbReference type="Proteomes" id="UP001066276">
    <property type="component" value="Chromosome 6"/>
</dbReference>